<evidence type="ECO:0000256" key="1">
    <source>
        <dbReference type="ARBA" id="ARBA00022679"/>
    </source>
</evidence>
<dbReference type="GO" id="GO:0016779">
    <property type="term" value="F:nucleotidyltransferase activity"/>
    <property type="evidence" value="ECO:0007669"/>
    <property type="project" value="UniProtKB-KW"/>
</dbReference>
<feature type="domain" description="Phosphoribosyl-dephospho-CoA transferase MdcG C-terminal" evidence="3">
    <location>
        <begin position="101"/>
        <end position="206"/>
    </location>
</feature>
<proteinExistence type="predicted"/>
<name>G9EK94_9GAMM</name>
<sequence>MSAQRHDLIYLEHQVPFSISTLHADKHMIEQQVVAWLAQGLPCIYAKQARDDATLNLGLPLFFAEKKHRVGLRVKPSAVVKQQSLPQLIEMQDYFRRCHGLSDILATLNSISGSDIAVYGSFLFHYLSGQPSVNQASDLDLLINYQGWSLATLHELISVLSRKLQRTIDGEIRFQQVGDIPIKELLNLSATEFLCKNHDGVALIPRMKLYEHYPLL</sequence>
<dbReference type="AlphaFoldDB" id="G9EK94"/>
<feature type="domain" description="Phosphoribosyl-dephospho-CoA transferase MdcG N-terminal" evidence="4">
    <location>
        <begin position="4"/>
        <end position="81"/>
    </location>
</feature>
<keyword evidence="1" id="KW-0808">Transferase</keyword>
<reference evidence="5 6" key="1">
    <citation type="journal article" date="2011" name="BMC Genomics">
        <title>Insight into cross-talk between intra-amoebal pathogens.</title>
        <authorList>
            <person name="Gimenez G."/>
            <person name="Bertelli C."/>
            <person name="Moliner C."/>
            <person name="Robert C."/>
            <person name="Raoult D."/>
            <person name="Fournier P.E."/>
            <person name="Greub G."/>
        </authorList>
    </citation>
    <scope>NUCLEOTIDE SEQUENCE [LARGE SCALE GENOMIC DNA]</scope>
    <source>
        <strain evidence="5 6">LLAP12</strain>
    </source>
</reference>
<gene>
    <name evidence="5" type="ORF">LDG_5618</name>
</gene>
<dbReference type="RefSeq" id="WP_006869591.1">
    <property type="nucleotide sequence ID" value="NZ_JH413801.1"/>
</dbReference>
<dbReference type="eggNOG" id="ENOG503268I">
    <property type="taxonomic scope" value="Bacteria"/>
</dbReference>
<evidence type="ECO:0000256" key="2">
    <source>
        <dbReference type="ARBA" id="ARBA00022695"/>
    </source>
</evidence>
<dbReference type="NCBIfam" id="TIGR03135">
    <property type="entry name" value="malonate_mdcG"/>
    <property type="match status" value="1"/>
</dbReference>
<dbReference type="OrthoDB" id="5498803at2"/>
<protein>
    <recommendedName>
        <fullName evidence="7">Phosphoribosyl-dephospho-CoA transferase</fullName>
    </recommendedName>
</protein>
<dbReference type="HOGENOM" id="CLU_075747_0_1_6"/>
<evidence type="ECO:0008006" key="7">
    <source>
        <dbReference type="Google" id="ProtNLM"/>
    </source>
</evidence>
<keyword evidence="2" id="KW-0548">Nucleotidyltransferase</keyword>
<keyword evidence="6" id="KW-1185">Reference proteome</keyword>
<dbReference type="Pfam" id="PF10620">
    <property type="entry name" value="MdcG"/>
    <property type="match status" value="1"/>
</dbReference>
<dbReference type="InterPro" id="IPR017557">
    <property type="entry name" value="Holo-ACP_synthase"/>
</dbReference>
<organism evidence="5 6">
    <name type="scientific">Legionella drancourtii LLAP12</name>
    <dbReference type="NCBI Taxonomy" id="658187"/>
    <lineage>
        <taxon>Bacteria</taxon>
        <taxon>Pseudomonadati</taxon>
        <taxon>Pseudomonadota</taxon>
        <taxon>Gammaproteobacteria</taxon>
        <taxon>Legionellales</taxon>
        <taxon>Legionellaceae</taxon>
        <taxon>Legionella</taxon>
    </lineage>
</organism>
<accession>G9EK94</accession>
<dbReference type="Proteomes" id="UP000002770">
    <property type="component" value="Unassembled WGS sequence"/>
</dbReference>
<evidence type="ECO:0000313" key="6">
    <source>
        <dbReference type="Proteomes" id="UP000002770"/>
    </source>
</evidence>
<dbReference type="Pfam" id="PF20866">
    <property type="entry name" value="MdcG_N"/>
    <property type="match status" value="1"/>
</dbReference>
<dbReference type="InterPro" id="IPR049180">
    <property type="entry name" value="MdcG_C"/>
</dbReference>
<evidence type="ECO:0000313" key="5">
    <source>
        <dbReference type="EMBL" id="EHL32245.1"/>
    </source>
</evidence>
<dbReference type="STRING" id="658187.LDG_5618"/>
<dbReference type="EMBL" id="JH413801">
    <property type="protein sequence ID" value="EHL32245.1"/>
    <property type="molecule type" value="Genomic_DNA"/>
</dbReference>
<dbReference type="InterPro" id="IPR048903">
    <property type="entry name" value="MdcG_N"/>
</dbReference>
<evidence type="ECO:0000259" key="4">
    <source>
        <dbReference type="Pfam" id="PF20866"/>
    </source>
</evidence>
<evidence type="ECO:0000259" key="3">
    <source>
        <dbReference type="Pfam" id="PF10620"/>
    </source>
</evidence>
<dbReference type="InParanoid" id="G9EK94"/>